<feature type="domain" description="TonB-dependent receptor plug" evidence="8">
    <location>
        <begin position="139"/>
        <end position="236"/>
    </location>
</feature>
<comment type="caution">
    <text evidence="9">The sequence shown here is derived from an EMBL/GenBank/DDBJ whole genome shotgun (WGS) entry which is preliminary data.</text>
</comment>
<dbReference type="PANTHER" id="PTHR30069:SF29">
    <property type="entry name" value="HEMOGLOBIN AND HEMOGLOBIN-HAPTOGLOBIN-BINDING PROTEIN 1-RELATED"/>
    <property type="match status" value="1"/>
</dbReference>
<dbReference type="AlphaFoldDB" id="A0A2T0MAF6"/>
<reference evidence="9 10" key="1">
    <citation type="submission" date="2018-03" db="EMBL/GenBank/DDBJ databases">
        <title>Genomic Encyclopedia of Archaeal and Bacterial Type Strains, Phase II (KMG-II): from individual species to whole genera.</title>
        <authorList>
            <person name="Goeker M."/>
        </authorList>
    </citation>
    <scope>NUCLEOTIDE SEQUENCE [LARGE SCALE GENOMIC DNA]</scope>
    <source>
        <strain evidence="9 10">DSM 25027</strain>
    </source>
</reference>
<gene>
    <name evidence="9" type="ORF">CLV81_2874</name>
</gene>
<dbReference type="InterPro" id="IPR008969">
    <property type="entry name" value="CarboxyPept-like_regulatory"/>
</dbReference>
<dbReference type="Pfam" id="PF13715">
    <property type="entry name" value="CarbopepD_reg_2"/>
    <property type="match status" value="1"/>
</dbReference>
<dbReference type="SUPFAM" id="SSF49464">
    <property type="entry name" value="Carboxypeptidase regulatory domain-like"/>
    <property type="match status" value="1"/>
</dbReference>
<evidence type="ECO:0000256" key="1">
    <source>
        <dbReference type="ARBA" id="ARBA00004571"/>
    </source>
</evidence>
<dbReference type="InterPro" id="IPR012910">
    <property type="entry name" value="Plug_dom"/>
</dbReference>
<keyword evidence="3" id="KW-1134">Transmembrane beta strand</keyword>
<evidence type="ECO:0000313" key="9">
    <source>
        <dbReference type="EMBL" id="PRX54473.1"/>
    </source>
</evidence>
<dbReference type="Proteomes" id="UP000237640">
    <property type="component" value="Unassembled WGS sequence"/>
</dbReference>
<dbReference type="GO" id="GO:0044718">
    <property type="term" value="P:siderophore transmembrane transport"/>
    <property type="evidence" value="ECO:0007669"/>
    <property type="project" value="TreeGrafter"/>
</dbReference>
<dbReference type="Gene3D" id="2.170.130.10">
    <property type="entry name" value="TonB-dependent receptor, plug domain"/>
    <property type="match status" value="1"/>
</dbReference>
<dbReference type="GO" id="GO:0015344">
    <property type="term" value="F:siderophore uptake transmembrane transporter activity"/>
    <property type="evidence" value="ECO:0007669"/>
    <property type="project" value="TreeGrafter"/>
</dbReference>
<keyword evidence="5" id="KW-0732">Signal</keyword>
<keyword evidence="10" id="KW-1185">Reference proteome</keyword>
<keyword evidence="7" id="KW-0998">Cell outer membrane</keyword>
<dbReference type="EMBL" id="PVYX01000002">
    <property type="protein sequence ID" value="PRX54473.1"/>
    <property type="molecule type" value="Genomic_DNA"/>
</dbReference>
<evidence type="ECO:0000259" key="8">
    <source>
        <dbReference type="Pfam" id="PF07715"/>
    </source>
</evidence>
<dbReference type="GO" id="GO:0009279">
    <property type="term" value="C:cell outer membrane"/>
    <property type="evidence" value="ECO:0007669"/>
    <property type="project" value="UniProtKB-SubCell"/>
</dbReference>
<keyword evidence="9" id="KW-0675">Receptor</keyword>
<dbReference type="InterPro" id="IPR039426">
    <property type="entry name" value="TonB-dep_rcpt-like"/>
</dbReference>
<dbReference type="InterPro" id="IPR037066">
    <property type="entry name" value="Plug_dom_sf"/>
</dbReference>
<dbReference type="PANTHER" id="PTHR30069">
    <property type="entry name" value="TONB-DEPENDENT OUTER MEMBRANE RECEPTOR"/>
    <property type="match status" value="1"/>
</dbReference>
<proteinExistence type="predicted"/>
<evidence type="ECO:0000256" key="5">
    <source>
        <dbReference type="ARBA" id="ARBA00022729"/>
    </source>
</evidence>
<evidence type="ECO:0000256" key="4">
    <source>
        <dbReference type="ARBA" id="ARBA00022692"/>
    </source>
</evidence>
<evidence type="ECO:0000313" key="10">
    <source>
        <dbReference type="Proteomes" id="UP000237640"/>
    </source>
</evidence>
<protein>
    <submittedName>
        <fullName evidence="9">Outer membrane receptor protein involved in Fe transport</fullName>
    </submittedName>
</protein>
<sequence>MNLGKRLSISFFMNHVHLSRKCLSLLFFITFTIVSAQEKFTLSGTISEASSNETLIGVTIVFPELRTGVTTNEYGFYSITLPQGEYEVIVSYLGFQDVRESVNLTEDIKKDFRLVEEMSELDEVVVTDDVERLDIKKPQISVNSLSSQTIKQIPVVLGEADVIKSLILLPGVTNAGEASSGFNVRGGAADQNLILLDEAIVFNSSHLFGFFSVFNPDAIKDVKLFKGGIPARYGGRVSSVLDIFQKEGNSKELKVSGGIGAVASRLLVEGPIDKDRTAFLIGGRASYAHLFLPLFDIDNRAYFYDLNTKINHRINERNSIFLSGYFGRDLFSINDSFVNVYGNAVGNFRWNHLFSDKLFSNLSVIYSDYFYGLELDFVGFEWDSGIQNFNLKYDLKHYLNDKITLDYGLNNIYYVFNPGKIKPNREDSGIVEDQLTKKYANETAAYVSVEHKVSEQLSLNYGLRVSHFNRLGQDELFVYENDNPVIFDPFLLVYREAVPIDTINPGRGGSLDNFTNLEPRVSLAYNFQGKSSIKASYTRLAQYLHLLSNTNSPTPLDVWTPSGPFVEPQLLDQYAVGYFRDINEGEFSLEVEAFYKDIQNRIDYIDGADLIANDAIEQVILNGEARAYGLELLLRKNEGVFKGWLAYTLSRSEQRTPGRTLPFDNGRSNLETGINFGEWYSTPFDKTHDISVFASYDASEKWNFNANFIYQTGQPTNFPEGQFEFQGLTVPFFGLRNQERLPDFHRLDISATLTPKRNKRKKVQSEWVFSIYNVYNRMNAASINFRENEDTGRNEALRTSIFGIIPSVTYNFKF</sequence>
<evidence type="ECO:0000256" key="3">
    <source>
        <dbReference type="ARBA" id="ARBA00022452"/>
    </source>
</evidence>
<evidence type="ECO:0000256" key="7">
    <source>
        <dbReference type="ARBA" id="ARBA00023237"/>
    </source>
</evidence>
<dbReference type="Gene3D" id="2.40.170.20">
    <property type="entry name" value="TonB-dependent receptor, beta-barrel domain"/>
    <property type="match status" value="1"/>
</dbReference>
<keyword evidence="6" id="KW-0472">Membrane</keyword>
<keyword evidence="2" id="KW-0813">Transport</keyword>
<evidence type="ECO:0000256" key="2">
    <source>
        <dbReference type="ARBA" id="ARBA00022448"/>
    </source>
</evidence>
<dbReference type="Pfam" id="PF07715">
    <property type="entry name" value="Plug"/>
    <property type="match status" value="1"/>
</dbReference>
<dbReference type="InterPro" id="IPR036942">
    <property type="entry name" value="Beta-barrel_TonB_sf"/>
</dbReference>
<evidence type="ECO:0000256" key="6">
    <source>
        <dbReference type="ARBA" id="ARBA00023136"/>
    </source>
</evidence>
<name>A0A2T0MAF6_9FLAO</name>
<accession>A0A2T0MAF6</accession>
<comment type="subcellular location">
    <subcellularLocation>
        <location evidence="1">Cell outer membrane</location>
        <topology evidence="1">Multi-pass membrane protein</topology>
    </subcellularLocation>
</comment>
<keyword evidence="4" id="KW-0812">Transmembrane</keyword>
<dbReference type="SUPFAM" id="SSF56935">
    <property type="entry name" value="Porins"/>
    <property type="match status" value="1"/>
</dbReference>
<dbReference type="Gene3D" id="2.60.40.1120">
    <property type="entry name" value="Carboxypeptidase-like, regulatory domain"/>
    <property type="match status" value="1"/>
</dbReference>
<organism evidence="9 10">
    <name type="scientific">Flagellimonas meridianipacifica</name>
    <dbReference type="NCBI Taxonomy" id="1080225"/>
    <lineage>
        <taxon>Bacteria</taxon>
        <taxon>Pseudomonadati</taxon>
        <taxon>Bacteroidota</taxon>
        <taxon>Flavobacteriia</taxon>
        <taxon>Flavobacteriales</taxon>
        <taxon>Flavobacteriaceae</taxon>
        <taxon>Flagellimonas</taxon>
    </lineage>
</organism>